<dbReference type="AlphaFoldDB" id="A0A8S3STV0"/>
<dbReference type="EMBL" id="CAJPWZ010001773">
    <property type="protein sequence ID" value="CAG2223002.1"/>
    <property type="molecule type" value="Genomic_DNA"/>
</dbReference>
<keyword evidence="2" id="KW-1185">Reference proteome</keyword>
<comment type="caution">
    <text evidence="1">The sequence shown here is derived from an EMBL/GenBank/DDBJ whole genome shotgun (WGS) entry which is preliminary data.</text>
</comment>
<sequence>MKSVYGVNETSLSTQDVIDAANELVALYFLYNDDTFTFQHRIISESVLISYSKCDMLSVMKAFSASFIAEMVKPETHIYKPGEVVLKIPVKYYKNLINVFINLMFQKTDFVFVQCTLAKSEMVKDLQFLEMFKREMLDNSLEISSRTACYDFLGFVVLNLSKYGSTQVIELLWDFLLSGV</sequence>
<evidence type="ECO:0000313" key="2">
    <source>
        <dbReference type="Proteomes" id="UP000683360"/>
    </source>
</evidence>
<evidence type="ECO:0000313" key="1">
    <source>
        <dbReference type="EMBL" id="CAG2223002.1"/>
    </source>
</evidence>
<proteinExistence type="predicted"/>
<reference evidence="1" key="1">
    <citation type="submission" date="2021-03" db="EMBL/GenBank/DDBJ databases">
        <authorList>
            <person name="Bekaert M."/>
        </authorList>
    </citation>
    <scope>NUCLEOTIDE SEQUENCE</scope>
</reference>
<name>A0A8S3STV0_MYTED</name>
<organism evidence="1 2">
    <name type="scientific">Mytilus edulis</name>
    <name type="common">Blue mussel</name>
    <dbReference type="NCBI Taxonomy" id="6550"/>
    <lineage>
        <taxon>Eukaryota</taxon>
        <taxon>Metazoa</taxon>
        <taxon>Spiralia</taxon>
        <taxon>Lophotrochozoa</taxon>
        <taxon>Mollusca</taxon>
        <taxon>Bivalvia</taxon>
        <taxon>Autobranchia</taxon>
        <taxon>Pteriomorphia</taxon>
        <taxon>Mytilida</taxon>
        <taxon>Mytiloidea</taxon>
        <taxon>Mytilidae</taxon>
        <taxon>Mytilinae</taxon>
        <taxon>Mytilus</taxon>
    </lineage>
</organism>
<accession>A0A8S3STV0</accession>
<dbReference type="Proteomes" id="UP000683360">
    <property type="component" value="Unassembled WGS sequence"/>
</dbReference>
<protein>
    <submittedName>
        <fullName evidence="1">Uncharacterized protein</fullName>
    </submittedName>
</protein>
<gene>
    <name evidence="1" type="ORF">MEDL_36331</name>
</gene>